<name>A0ABS3DUI4_9BACI</name>
<dbReference type="InterPro" id="IPR000711">
    <property type="entry name" value="ATPase_OSCP/dsu"/>
</dbReference>
<dbReference type="Proteomes" id="UP000663970">
    <property type="component" value="Unassembled WGS sequence"/>
</dbReference>
<comment type="function">
    <text evidence="8">This protein is part of the stalk that links CF(0) to CF(1). It either transmits conformational changes from CF(0) to CF(1) or is implicated in proton conduction.</text>
</comment>
<keyword evidence="5 8" id="KW-0472">Membrane</keyword>
<evidence type="ECO:0000256" key="4">
    <source>
        <dbReference type="ARBA" id="ARBA00023065"/>
    </source>
</evidence>
<keyword evidence="4 8" id="KW-0406">Ion transport</keyword>
<keyword evidence="2 8" id="KW-0813">Transport</keyword>
<evidence type="ECO:0000313" key="10">
    <source>
        <dbReference type="EMBL" id="MBN8235005.1"/>
    </source>
</evidence>
<feature type="coiled-coil region" evidence="9">
    <location>
        <begin position="17"/>
        <end position="44"/>
    </location>
</feature>
<dbReference type="InterPro" id="IPR020781">
    <property type="entry name" value="ATPase_OSCP/d_CS"/>
</dbReference>
<dbReference type="NCBIfam" id="TIGR01145">
    <property type="entry name" value="ATP_synt_delta"/>
    <property type="match status" value="1"/>
</dbReference>
<dbReference type="PROSITE" id="PS00389">
    <property type="entry name" value="ATPASE_DELTA"/>
    <property type="match status" value="1"/>
</dbReference>
<protein>
    <recommendedName>
        <fullName evidence="8">ATP synthase subunit delta</fullName>
    </recommendedName>
    <alternativeName>
        <fullName evidence="8">ATP synthase F(1) sector subunit delta</fullName>
    </alternativeName>
    <alternativeName>
        <fullName evidence="8">F-type ATPase subunit delta</fullName>
        <shortName evidence="8">F-ATPase subunit delta</shortName>
    </alternativeName>
</protein>
<evidence type="ECO:0000256" key="7">
    <source>
        <dbReference type="ARBA" id="ARBA00023310"/>
    </source>
</evidence>
<dbReference type="PRINTS" id="PR00125">
    <property type="entry name" value="ATPASEDELTA"/>
</dbReference>
<sequence length="182" mass="20988">MSQSIIAHRYADALFQLGQERSKLEKFETELQTLKEVFRSSEEIISFLKHPRFSIDQKKTMIAESFQSFSEEIVNLLKLLVERHREDIILDMIQDYIRMMNDAKGIADADVYSVRQLSEAEKQRISESFAPKVGKQSLNLTNIVDPSIIGGIRLRVGNRIFDGSVSGKLRRIERKLLSTNNR</sequence>
<dbReference type="HAMAP" id="MF_01416">
    <property type="entry name" value="ATP_synth_delta_bact"/>
    <property type="match status" value="1"/>
</dbReference>
<keyword evidence="6 8" id="KW-0139">CF(1)</keyword>
<organism evidence="10 11">
    <name type="scientific">Halobacillus kuroshimensis</name>
    <dbReference type="NCBI Taxonomy" id="302481"/>
    <lineage>
        <taxon>Bacteria</taxon>
        <taxon>Bacillati</taxon>
        <taxon>Bacillota</taxon>
        <taxon>Bacilli</taxon>
        <taxon>Bacillales</taxon>
        <taxon>Bacillaceae</taxon>
        <taxon>Halobacillus</taxon>
    </lineage>
</organism>
<keyword evidence="7 8" id="KW-0066">ATP synthesis</keyword>
<evidence type="ECO:0000256" key="2">
    <source>
        <dbReference type="ARBA" id="ARBA00022448"/>
    </source>
</evidence>
<keyword evidence="9" id="KW-0175">Coiled coil</keyword>
<comment type="subcellular location">
    <subcellularLocation>
        <location evidence="8">Cell membrane</location>
        <topology evidence="8">Peripheral membrane protein</topology>
    </subcellularLocation>
    <subcellularLocation>
        <location evidence="1">Membrane</location>
    </subcellularLocation>
</comment>
<evidence type="ECO:0000256" key="6">
    <source>
        <dbReference type="ARBA" id="ARBA00023196"/>
    </source>
</evidence>
<dbReference type="Gene3D" id="1.10.520.20">
    <property type="entry name" value="N-terminal domain of the delta subunit of the F1F0-ATP synthase"/>
    <property type="match status" value="1"/>
</dbReference>
<keyword evidence="3 8" id="KW-0375">Hydrogen ion transport</keyword>
<comment type="function">
    <text evidence="8">F(1)F(0) ATP synthase produces ATP from ADP in the presence of a proton or sodium gradient. F-type ATPases consist of two structural domains, F(1) containing the extramembraneous catalytic core and F(0) containing the membrane proton channel, linked together by a central stalk and a peripheral stalk. During catalysis, ATP synthesis in the catalytic domain of F(1) is coupled via a rotary mechanism of the central stalk subunits to proton translocation.</text>
</comment>
<accession>A0ABS3DUI4</accession>
<comment type="similarity">
    <text evidence="8">Belongs to the ATPase delta chain family.</text>
</comment>
<dbReference type="PANTHER" id="PTHR11910">
    <property type="entry name" value="ATP SYNTHASE DELTA CHAIN"/>
    <property type="match status" value="1"/>
</dbReference>
<evidence type="ECO:0000256" key="1">
    <source>
        <dbReference type="ARBA" id="ARBA00004370"/>
    </source>
</evidence>
<gene>
    <name evidence="8" type="primary">atpH</name>
    <name evidence="10" type="ORF">JF544_07070</name>
</gene>
<dbReference type="NCBIfam" id="NF004403">
    <property type="entry name" value="PRK05758.2-4"/>
    <property type="match status" value="1"/>
</dbReference>
<dbReference type="SUPFAM" id="SSF47928">
    <property type="entry name" value="N-terminal domain of the delta subunit of the F1F0-ATP synthase"/>
    <property type="match status" value="1"/>
</dbReference>
<evidence type="ECO:0000256" key="5">
    <source>
        <dbReference type="ARBA" id="ARBA00023136"/>
    </source>
</evidence>
<keyword evidence="8" id="KW-1003">Cell membrane</keyword>
<proteinExistence type="inferred from homology"/>
<dbReference type="InterPro" id="IPR026015">
    <property type="entry name" value="ATP_synth_OSCP/delta_N_sf"/>
</dbReference>
<reference evidence="10 11" key="1">
    <citation type="submission" date="2020-12" db="EMBL/GenBank/DDBJ databases">
        <title>Oil enriched cultivation method for isolating marine PHA-producing bacteria.</title>
        <authorList>
            <person name="Zheng W."/>
            <person name="Yu S."/>
            <person name="Huang Y."/>
        </authorList>
    </citation>
    <scope>NUCLEOTIDE SEQUENCE [LARGE SCALE GENOMIC DNA]</scope>
    <source>
        <strain evidence="10 11">SY-2-6</strain>
    </source>
</reference>
<comment type="caution">
    <text evidence="10">The sequence shown here is derived from an EMBL/GenBank/DDBJ whole genome shotgun (WGS) entry which is preliminary data.</text>
</comment>
<evidence type="ECO:0000256" key="3">
    <source>
        <dbReference type="ARBA" id="ARBA00022781"/>
    </source>
</evidence>
<keyword evidence="11" id="KW-1185">Reference proteome</keyword>
<dbReference type="RefSeq" id="WP_027954732.1">
    <property type="nucleotide sequence ID" value="NZ_JAEKJY010000002.1"/>
</dbReference>
<dbReference type="Pfam" id="PF00213">
    <property type="entry name" value="OSCP"/>
    <property type="match status" value="1"/>
</dbReference>
<dbReference type="EMBL" id="JAEKJY010000002">
    <property type="protein sequence ID" value="MBN8235005.1"/>
    <property type="molecule type" value="Genomic_DNA"/>
</dbReference>
<evidence type="ECO:0000256" key="9">
    <source>
        <dbReference type="SAM" id="Coils"/>
    </source>
</evidence>
<evidence type="ECO:0000256" key="8">
    <source>
        <dbReference type="HAMAP-Rule" id="MF_01416"/>
    </source>
</evidence>
<evidence type="ECO:0000313" key="11">
    <source>
        <dbReference type="Proteomes" id="UP000663970"/>
    </source>
</evidence>